<dbReference type="InterPro" id="IPR002083">
    <property type="entry name" value="MATH/TRAF_dom"/>
</dbReference>
<feature type="domain" description="MATH" evidence="1">
    <location>
        <begin position="70"/>
        <end position="198"/>
    </location>
</feature>
<accession>A0ABD3DHF9</accession>
<dbReference type="Proteomes" id="UP001632038">
    <property type="component" value="Unassembled WGS sequence"/>
</dbReference>
<evidence type="ECO:0000313" key="3">
    <source>
        <dbReference type="Proteomes" id="UP001632038"/>
    </source>
</evidence>
<sequence>MAGGRARRFHVLKQEWGFKQFISKKDFTDPSNGFLVDDKCGFGAEVYIKENKTSVVECLSLKSSTVDKEPYKREFKITNFSTLKAKWVSEEFTVKGHKWKIEVYPNGNGEETGQSLSIFLSHVVSNNCASSERVRLCYTIRIKDQSSDLQHHQRTSSGRWFSASNDNWGWPSFIKLSSLNDPKKGFVVKDCCIIEIELPVQAISS</sequence>
<feature type="domain" description="MATH" evidence="1">
    <location>
        <begin position="1"/>
        <end position="46"/>
    </location>
</feature>
<keyword evidence="3" id="KW-1185">Reference proteome</keyword>
<dbReference type="SUPFAM" id="SSF49599">
    <property type="entry name" value="TRAF domain-like"/>
    <property type="match status" value="2"/>
</dbReference>
<evidence type="ECO:0000259" key="1">
    <source>
        <dbReference type="PROSITE" id="PS50144"/>
    </source>
</evidence>
<dbReference type="SMART" id="SM00061">
    <property type="entry name" value="MATH"/>
    <property type="match status" value="1"/>
</dbReference>
<dbReference type="AlphaFoldDB" id="A0ABD3DHF9"/>
<dbReference type="EMBL" id="JAVIJP010000016">
    <property type="protein sequence ID" value="KAL3641553.1"/>
    <property type="molecule type" value="Genomic_DNA"/>
</dbReference>
<protein>
    <recommendedName>
        <fullName evidence="1">MATH domain-containing protein</fullName>
    </recommendedName>
</protein>
<gene>
    <name evidence="2" type="ORF">CASFOL_012368</name>
</gene>
<evidence type="ECO:0000313" key="2">
    <source>
        <dbReference type="EMBL" id="KAL3641553.1"/>
    </source>
</evidence>
<dbReference type="PROSITE" id="PS50144">
    <property type="entry name" value="MATH"/>
    <property type="match status" value="2"/>
</dbReference>
<proteinExistence type="predicted"/>
<dbReference type="CDD" id="cd00121">
    <property type="entry name" value="MATH"/>
    <property type="match status" value="1"/>
</dbReference>
<dbReference type="InterPro" id="IPR008974">
    <property type="entry name" value="TRAF-like"/>
</dbReference>
<dbReference type="PANTHER" id="PTHR46162">
    <property type="entry name" value="TRAF-LIKE FAMILY PROTEIN"/>
    <property type="match status" value="1"/>
</dbReference>
<comment type="caution">
    <text evidence="2">The sequence shown here is derived from an EMBL/GenBank/DDBJ whole genome shotgun (WGS) entry which is preliminary data.</text>
</comment>
<dbReference type="Pfam" id="PF22486">
    <property type="entry name" value="MATH_2"/>
    <property type="match status" value="2"/>
</dbReference>
<organism evidence="2 3">
    <name type="scientific">Castilleja foliolosa</name>
    <dbReference type="NCBI Taxonomy" id="1961234"/>
    <lineage>
        <taxon>Eukaryota</taxon>
        <taxon>Viridiplantae</taxon>
        <taxon>Streptophyta</taxon>
        <taxon>Embryophyta</taxon>
        <taxon>Tracheophyta</taxon>
        <taxon>Spermatophyta</taxon>
        <taxon>Magnoliopsida</taxon>
        <taxon>eudicotyledons</taxon>
        <taxon>Gunneridae</taxon>
        <taxon>Pentapetalae</taxon>
        <taxon>asterids</taxon>
        <taxon>lamiids</taxon>
        <taxon>Lamiales</taxon>
        <taxon>Orobanchaceae</taxon>
        <taxon>Pedicularideae</taxon>
        <taxon>Castillejinae</taxon>
        <taxon>Castilleja</taxon>
    </lineage>
</organism>
<dbReference type="PANTHER" id="PTHR46162:SF20">
    <property type="entry name" value="UBIQUITIN CARBOXYL-TERMINAL HYDROLASE 7-LIKE ISOFORM X1"/>
    <property type="match status" value="1"/>
</dbReference>
<reference evidence="3" key="1">
    <citation type="journal article" date="2024" name="IScience">
        <title>Strigolactones Initiate the Formation of Haustorium-like Structures in Castilleja.</title>
        <authorList>
            <person name="Buerger M."/>
            <person name="Peterson D."/>
            <person name="Chory J."/>
        </authorList>
    </citation>
    <scope>NUCLEOTIDE SEQUENCE [LARGE SCALE GENOMIC DNA]</scope>
</reference>
<dbReference type="Gene3D" id="2.60.210.10">
    <property type="entry name" value="Apoptosis, Tumor Necrosis Factor Receptor Associated Protein 2, Chain A"/>
    <property type="match status" value="2"/>
</dbReference>
<name>A0ABD3DHF9_9LAMI</name>